<feature type="region of interest" description="Disordered" evidence="5">
    <location>
        <begin position="750"/>
        <end position="847"/>
    </location>
</feature>
<feature type="compositionally biased region" description="Pro residues" evidence="5">
    <location>
        <begin position="357"/>
        <end position="366"/>
    </location>
</feature>
<evidence type="ECO:0000256" key="3">
    <source>
        <dbReference type="ARBA" id="ARBA00022833"/>
    </source>
</evidence>
<feature type="compositionally biased region" description="Basic and acidic residues" evidence="5">
    <location>
        <begin position="776"/>
        <end position="788"/>
    </location>
</feature>
<evidence type="ECO:0000256" key="4">
    <source>
        <dbReference type="ARBA" id="ARBA00022853"/>
    </source>
</evidence>
<evidence type="ECO:0000256" key="2">
    <source>
        <dbReference type="ARBA" id="ARBA00022771"/>
    </source>
</evidence>
<dbReference type="GO" id="GO:0006355">
    <property type="term" value="P:regulation of DNA-templated transcription"/>
    <property type="evidence" value="ECO:0007669"/>
    <property type="project" value="TreeGrafter"/>
</dbReference>
<dbReference type="InterPro" id="IPR019786">
    <property type="entry name" value="Zinc_finger_PHD-type_CS"/>
</dbReference>
<dbReference type="InterPro" id="IPR011011">
    <property type="entry name" value="Znf_FYVE_PHD"/>
</dbReference>
<feature type="compositionally biased region" description="Polar residues" evidence="5">
    <location>
        <begin position="828"/>
        <end position="847"/>
    </location>
</feature>
<feature type="compositionally biased region" description="Low complexity" evidence="5">
    <location>
        <begin position="25"/>
        <end position="67"/>
    </location>
</feature>
<evidence type="ECO:0000256" key="1">
    <source>
        <dbReference type="ARBA" id="ARBA00022723"/>
    </source>
</evidence>
<dbReference type="PROSITE" id="PS01359">
    <property type="entry name" value="ZF_PHD_1"/>
    <property type="match status" value="1"/>
</dbReference>
<proteinExistence type="predicted"/>
<dbReference type="Gene3D" id="3.30.40.10">
    <property type="entry name" value="Zinc/RING finger domain, C3HC4 (zinc finger)"/>
    <property type="match status" value="1"/>
</dbReference>
<feature type="compositionally biased region" description="Low complexity" evidence="5">
    <location>
        <begin position="806"/>
        <end position="817"/>
    </location>
</feature>
<dbReference type="GO" id="GO:0070210">
    <property type="term" value="C:Rpd3L-Expanded complex"/>
    <property type="evidence" value="ECO:0007669"/>
    <property type="project" value="TreeGrafter"/>
</dbReference>
<dbReference type="InterPro" id="IPR001214">
    <property type="entry name" value="SET_dom"/>
</dbReference>
<dbReference type="PANTHER" id="PTHR46462">
    <property type="entry name" value="UPSET, ISOFORM A"/>
    <property type="match status" value="1"/>
</dbReference>
<gene>
    <name evidence="7" type="ORF">BGZ65_006207</name>
</gene>
<feature type="compositionally biased region" description="Polar residues" evidence="5">
    <location>
        <begin position="237"/>
        <end position="248"/>
    </location>
</feature>
<dbReference type="EMBL" id="JAAAHW010004000">
    <property type="protein sequence ID" value="KAF9979667.1"/>
    <property type="molecule type" value="Genomic_DNA"/>
</dbReference>
<feature type="compositionally biased region" description="Basic and acidic residues" evidence="5">
    <location>
        <begin position="629"/>
        <end position="641"/>
    </location>
</feature>
<evidence type="ECO:0000259" key="6">
    <source>
        <dbReference type="PROSITE" id="PS50280"/>
    </source>
</evidence>
<feature type="compositionally biased region" description="Polar residues" evidence="5">
    <location>
        <begin position="756"/>
        <end position="773"/>
    </location>
</feature>
<accession>A0A9P6M8H5</accession>
<dbReference type="SUPFAM" id="SSF57903">
    <property type="entry name" value="FYVE/PHD zinc finger"/>
    <property type="match status" value="1"/>
</dbReference>
<evidence type="ECO:0000313" key="7">
    <source>
        <dbReference type="EMBL" id="KAF9979667.1"/>
    </source>
</evidence>
<dbReference type="PANTHER" id="PTHR46462:SF3">
    <property type="entry name" value="UPSET, ISOFORM A"/>
    <property type="match status" value="1"/>
</dbReference>
<dbReference type="Proteomes" id="UP000749646">
    <property type="component" value="Unassembled WGS sequence"/>
</dbReference>
<dbReference type="AlphaFoldDB" id="A0A9P6M8H5"/>
<feature type="region of interest" description="Disordered" evidence="5">
    <location>
        <begin position="25"/>
        <end position="83"/>
    </location>
</feature>
<feature type="compositionally biased region" description="Polar residues" evidence="5">
    <location>
        <begin position="179"/>
        <end position="210"/>
    </location>
</feature>
<feature type="compositionally biased region" description="Acidic residues" evidence="5">
    <location>
        <begin position="71"/>
        <end position="83"/>
    </location>
</feature>
<dbReference type="OrthoDB" id="1700726at2759"/>
<dbReference type="Pfam" id="PF20826">
    <property type="entry name" value="PHD_5"/>
    <property type="match status" value="1"/>
</dbReference>
<feature type="compositionally biased region" description="Acidic residues" evidence="5">
    <location>
        <begin position="282"/>
        <end position="293"/>
    </location>
</feature>
<dbReference type="GO" id="GO:0008270">
    <property type="term" value="F:zinc ion binding"/>
    <property type="evidence" value="ECO:0007669"/>
    <property type="project" value="UniProtKB-KW"/>
</dbReference>
<dbReference type="InterPro" id="IPR013083">
    <property type="entry name" value="Znf_RING/FYVE/PHD"/>
</dbReference>
<dbReference type="Gene3D" id="2.170.270.10">
    <property type="entry name" value="SET domain"/>
    <property type="match status" value="1"/>
</dbReference>
<dbReference type="CDD" id="cd15550">
    <property type="entry name" value="PHD_MLL5"/>
    <property type="match status" value="1"/>
</dbReference>
<evidence type="ECO:0000256" key="5">
    <source>
        <dbReference type="SAM" id="MobiDB-lite"/>
    </source>
</evidence>
<dbReference type="InterPro" id="IPR001965">
    <property type="entry name" value="Znf_PHD"/>
</dbReference>
<dbReference type="SUPFAM" id="SSF82199">
    <property type="entry name" value="SET domain"/>
    <property type="match status" value="1"/>
</dbReference>
<organism evidence="7 8">
    <name type="scientific">Modicella reniformis</name>
    <dbReference type="NCBI Taxonomy" id="1440133"/>
    <lineage>
        <taxon>Eukaryota</taxon>
        <taxon>Fungi</taxon>
        <taxon>Fungi incertae sedis</taxon>
        <taxon>Mucoromycota</taxon>
        <taxon>Mortierellomycotina</taxon>
        <taxon>Mortierellomycetes</taxon>
        <taxon>Mortierellales</taxon>
        <taxon>Mortierellaceae</taxon>
        <taxon>Modicella</taxon>
    </lineage>
</organism>
<feature type="compositionally biased region" description="Basic and acidic residues" evidence="5">
    <location>
        <begin position="664"/>
        <end position="688"/>
    </location>
</feature>
<feature type="compositionally biased region" description="Polar residues" evidence="5">
    <location>
        <begin position="707"/>
        <end position="724"/>
    </location>
</feature>
<name>A0A9P6M8H5_9FUNG</name>
<comment type="caution">
    <text evidence="7">The sequence shown here is derived from an EMBL/GenBank/DDBJ whole genome shotgun (WGS) entry which is preliminary data.</text>
</comment>
<dbReference type="GO" id="GO:0006325">
    <property type="term" value="P:chromatin organization"/>
    <property type="evidence" value="ECO:0007669"/>
    <property type="project" value="UniProtKB-KW"/>
</dbReference>
<keyword evidence="2" id="KW-0863">Zinc-finger</keyword>
<sequence length="865" mass="94148">MSAKLSSTTPSPSITNLAKVINRLTNTNNSNGSSNNNSNSNSNSNNSNGSNNSNNSNSHNTFSSTHSLVDGGEDDSAENEEDDEDAGIIRCICNFTDDDGYTIQCERCFVWQHAVCVGIGQSNVPDKYLCELCSPRPVDRKRANEIQRKRNGTLEQRNKREKSPPPKKTSVGRPRKQFGSITGSSLSEQGIPYTSSSSSVLKENGVHQSTGSGGTNGYQGKASSGPVDANVKKVKSNKQAPQHSLPQNHTMSTSSSHPHHLSSKHKTAGGPSTSSRISSATNDDDDLDMESDSQEDVLDAYQFEFSSIETNIVTSKAVQDLFRLAQSRKRSLSLTSGVKLQELVASNSTASNNASTPPIPESPDPSPTTLASPQQPPAPPSLTADSSNVVSMERESLARPLMKTTVKHILPSKSSHSPAPQYGLFAESNIGAGRFMMEFKGEVSLKSAYKADPINQYSILAAPKPFVLFHPQLNLVVDARRSGNDARFVRRSCMPNTEIKSIVVPGVQDHTVHLGLFAKVPIGKGQEITLDWDWNTDHPALQAIKLLTEKSKDSSTRKSLKDIRKAKYLVASTFLPQTDCACENKETCVLHQMLKDGISEAGTRDDSSTSAKGNRPKKTNPESLRQRYGQRDRPDGKRSADQDTSDEELSVGEASPRHKSPKAVKHESSSKKARHDAHSYQRSVRTEQDLDSDSGSDDDRRRKQAISDRQGSPSKRSNAAGQEMSTRETKQAALLHNKKLEDRDALSIGHAKQKSQDLNSLSPQQKRIGTTSLKARARDKPRLNDTDQKSILSSNKKENNAEDGDISIGDSGIDSDSNNGTLRKDPFSSDQVASSSSNKRPLTIQSQGELVLTTVRIKINHDSHA</sequence>
<dbReference type="SMART" id="SM00249">
    <property type="entry name" value="PHD"/>
    <property type="match status" value="1"/>
</dbReference>
<keyword evidence="3" id="KW-0862">Zinc</keyword>
<feature type="compositionally biased region" description="Basic residues" evidence="5">
    <location>
        <begin position="257"/>
        <end position="267"/>
    </location>
</feature>
<dbReference type="PROSITE" id="PS50280">
    <property type="entry name" value="SET"/>
    <property type="match status" value="1"/>
</dbReference>
<feature type="region of interest" description="Disordered" evidence="5">
    <location>
        <begin position="347"/>
        <end position="395"/>
    </location>
</feature>
<dbReference type="FunFam" id="3.30.40.10:FF:000150">
    <property type="entry name" value="Inactive histone-lysine N-methyltransferase 2E"/>
    <property type="match status" value="1"/>
</dbReference>
<feature type="compositionally biased region" description="Polar residues" evidence="5">
    <location>
        <begin position="270"/>
        <end position="281"/>
    </location>
</feature>
<dbReference type="InterPro" id="IPR046341">
    <property type="entry name" value="SET_dom_sf"/>
</dbReference>
<feature type="compositionally biased region" description="Low complexity" evidence="5">
    <location>
        <begin position="347"/>
        <end position="356"/>
    </location>
</feature>
<feature type="region of interest" description="Disordered" evidence="5">
    <location>
        <begin position="141"/>
        <end position="293"/>
    </location>
</feature>
<protein>
    <recommendedName>
        <fullName evidence="6">SET domain-containing protein</fullName>
    </recommendedName>
</protein>
<dbReference type="Pfam" id="PF00856">
    <property type="entry name" value="SET"/>
    <property type="match status" value="1"/>
</dbReference>
<keyword evidence="8" id="KW-1185">Reference proteome</keyword>
<reference evidence="7" key="1">
    <citation type="journal article" date="2020" name="Fungal Divers.">
        <title>Resolving the Mortierellaceae phylogeny through synthesis of multi-gene phylogenetics and phylogenomics.</title>
        <authorList>
            <person name="Vandepol N."/>
            <person name="Liber J."/>
            <person name="Desiro A."/>
            <person name="Na H."/>
            <person name="Kennedy M."/>
            <person name="Barry K."/>
            <person name="Grigoriev I.V."/>
            <person name="Miller A.N."/>
            <person name="O'Donnell K."/>
            <person name="Stajich J.E."/>
            <person name="Bonito G."/>
        </authorList>
    </citation>
    <scope>NUCLEOTIDE SEQUENCE</scope>
    <source>
        <strain evidence="7">MES-2147</strain>
    </source>
</reference>
<feature type="region of interest" description="Disordered" evidence="5">
    <location>
        <begin position="599"/>
        <end position="736"/>
    </location>
</feature>
<feature type="domain" description="SET" evidence="6">
    <location>
        <begin position="407"/>
        <end position="533"/>
    </location>
</feature>
<evidence type="ECO:0000313" key="8">
    <source>
        <dbReference type="Proteomes" id="UP000749646"/>
    </source>
</evidence>
<keyword evidence="4" id="KW-0156">Chromatin regulator</keyword>
<keyword evidence="1" id="KW-0479">Metal-binding</keyword>
<dbReference type="SMART" id="SM00317">
    <property type="entry name" value="SET"/>
    <property type="match status" value="1"/>
</dbReference>
<dbReference type="GO" id="GO:0034967">
    <property type="term" value="C:Set3 complex"/>
    <property type="evidence" value="ECO:0007669"/>
    <property type="project" value="TreeGrafter"/>
</dbReference>